<dbReference type="CDD" id="cd17352">
    <property type="entry name" value="MFS_MCT_SLC16"/>
    <property type="match status" value="1"/>
</dbReference>
<dbReference type="PANTHER" id="PTHR11360">
    <property type="entry name" value="MONOCARBOXYLATE TRANSPORTER"/>
    <property type="match status" value="1"/>
</dbReference>
<comment type="similarity">
    <text evidence="2">Belongs to the major facilitator superfamily. Monocarboxylate porter (TC 2.A.1.13) family.</text>
</comment>
<evidence type="ECO:0000256" key="4">
    <source>
        <dbReference type="SAM" id="Phobius"/>
    </source>
</evidence>
<feature type="transmembrane region" description="Helical" evidence="4">
    <location>
        <begin position="405"/>
        <end position="424"/>
    </location>
</feature>
<organism evidence="6 7">
    <name type="scientific">Allomyces macrogynus (strain ATCC 38327)</name>
    <name type="common">Allomyces javanicus var. macrogynus</name>
    <dbReference type="NCBI Taxonomy" id="578462"/>
    <lineage>
        <taxon>Eukaryota</taxon>
        <taxon>Fungi</taxon>
        <taxon>Fungi incertae sedis</taxon>
        <taxon>Blastocladiomycota</taxon>
        <taxon>Blastocladiomycetes</taxon>
        <taxon>Blastocladiales</taxon>
        <taxon>Blastocladiaceae</taxon>
        <taxon>Allomyces</taxon>
    </lineage>
</organism>
<evidence type="ECO:0000259" key="5">
    <source>
        <dbReference type="PROSITE" id="PS50850"/>
    </source>
</evidence>
<evidence type="ECO:0000256" key="2">
    <source>
        <dbReference type="ARBA" id="ARBA00006727"/>
    </source>
</evidence>
<feature type="region of interest" description="Disordered" evidence="3">
    <location>
        <begin position="1"/>
        <end position="47"/>
    </location>
</feature>
<keyword evidence="7" id="KW-1185">Reference proteome</keyword>
<dbReference type="PROSITE" id="PS50850">
    <property type="entry name" value="MFS"/>
    <property type="match status" value="1"/>
</dbReference>
<dbReference type="Pfam" id="PF07690">
    <property type="entry name" value="MFS_1"/>
    <property type="match status" value="1"/>
</dbReference>
<dbReference type="InterPro" id="IPR011701">
    <property type="entry name" value="MFS"/>
</dbReference>
<evidence type="ECO:0000313" key="7">
    <source>
        <dbReference type="Proteomes" id="UP000054350"/>
    </source>
</evidence>
<feature type="transmembrane region" description="Helical" evidence="4">
    <location>
        <begin position="484"/>
        <end position="505"/>
    </location>
</feature>
<dbReference type="InterPro" id="IPR020846">
    <property type="entry name" value="MFS_dom"/>
</dbReference>
<gene>
    <name evidence="6" type="ORF">AMAG_17501</name>
</gene>
<feature type="transmembrane region" description="Helical" evidence="4">
    <location>
        <begin position="315"/>
        <end position="336"/>
    </location>
</feature>
<feature type="transmembrane region" description="Helical" evidence="4">
    <location>
        <begin position="170"/>
        <end position="189"/>
    </location>
</feature>
<feature type="transmembrane region" description="Helical" evidence="4">
    <location>
        <begin position="195"/>
        <end position="215"/>
    </location>
</feature>
<feature type="transmembrane region" description="Helical" evidence="4">
    <location>
        <begin position="141"/>
        <end position="163"/>
    </location>
</feature>
<name>A0A0L0TFG4_ALLM3</name>
<accession>A0A0L0TFG4</accession>
<proteinExistence type="inferred from homology"/>
<sequence length="518" mass="55300">MTDRSATTLQQGRDPSSPALPLPARDSTVDPLVPRPASTSGSSSDDQLIDLERSLGAVVDGKPDHLERSTLKGIDDEDGADAIDGTAPSRYDRIDGGLYAWMAVAASFLVTFVVFGVQLSFGVFQRYYLAVDYPNASPSQVSLVGTIGPAVMFFMGLVIGRVAERTSYQLVVGTGAGFVGAGLILASFATQLWQLALTQGVLFGLGTSMAFFPGISVPAQWWVKRRALAVGISISGSGVGGIVYVQLLSALLPKIGSAWTLRVCGFVSLFLLVLAAAMIRTRVPSSRAPVDPNTGHTLPWYHGLIEFSILRNPKFLAQLWCVALFPFAFNNPYFYLPSYVSSVLGESPSWAATLLTMSNVASIAGRILSGYFADAMGNVNMYLLTILISAASFFAFWLPAGDSAVLLYLFAIVYGFFSGGFFSLNTTVTAQLYGVAKLPSILGMLYSSMVIGNLAGTPIAGALVTAARNAFKETGSWPTSAHEYFGAILFSGLVILVGSMSLLYLRYGLLDRRFTARI</sequence>
<dbReference type="eggNOG" id="KOG2504">
    <property type="taxonomic scope" value="Eukaryota"/>
</dbReference>
<reference evidence="6 7" key="1">
    <citation type="submission" date="2009-11" db="EMBL/GenBank/DDBJ databases">
        <title>Annotation of Allomyces macrogynus ATCC 38327.</title>
        <authorList>
            <consortium name="The Broad Institute Genome Sequencing Platform"/>
            <person name="Russ C."/>
            <person name="Cuomo C."/>
            <person name="Burger G."/>
            <person name="Gray M.W."/>
            <person name="Holland P.W.H."/>
            <person name="King N."/>
            <person name="Lang F.B.F."/>
            <person name="Roger A.J."/>
            <person name="Ruiz-Trillo I."/>
            <person name="Young S.K."/>
            <person name="Zeng Q."/>
            <person name="Gargeya S."/>
            <person name="Fitzgerald M."/>
            <person name="Haas B."/>
            <person name="Abouelleil A."/>
            <person name="Alvarado L."/>
            <person name="Arachchi H.M."/>
            <person name="Berlin A."/>
            <person name="Chapman S.B."/>
            <person name="Gearin G."/>
            <person name="Goldberg J."/>
            <person name="Griggs A."/>
            <person name="Gujja S."/>
            <person name="Hansen M."/>
            <person name="Heiman D."/>
            <person name="Howarth C."/>
            <person name="Larimer J."/>
            <person name="Lui A."/>
            <person name="MacDonald P.J.P."/>
            <person name="McCowen C."/>
            <person name="Montmayeur A."/>
            <person name="Murphy C."/>
            <person name="Neiman D."/>
            <person name="Pearson M."/>
            <person name="Priest M."/>
            <person name="Roberts A."/>
            <person name="Saif S."/>
            <person name="Shea T."/>
            <person name="Sisk P."/>
            <person name="Stolte C."/>
            <person name="Sykes S."/>
            <person name="Wortman J."/>
            <person name="Nusbaum C."/>
            <person name="Birren B."/>
        </authorList>
    </citation>
    <scope>NUCLEOTIDE SEQUENCE [LARGE SCALE GENOMIC DNA]</scope>
    <source>
        <strain evidence="6 7">ATCC 38327</strain>
    </source>
</reference>
<dbReference type="EMBL" id="GG745396">
    <property type="protein sequence ID" value="KNE73349.1"/>
    <property type="molecule type" value="Genomic_DNA"/>
</dbReference>
<feature type="transmembrane region" description="Helical" evidence="4">
    <location>
        <begin position="381"/>
        <end position="399"/>
    </location>
</feature>
<dbReference type="GO" id="GO:0022857">
    <property type="term" value="F:transmembrane transporter activity"/>
    <property type="evidence" value="ECO:0007669"/>
    <property type="project" value="InterPro"/>
</dbReference>
<dbReference type="OrthoDB" id="6499973at2759"/>
<feature type="compositionally biased region" description="Polar residues" evidence="3">
    <location>
        <begin position="1"/>
        <end position="14"/>
    </location>
</feature>
<feature type="transmembrane region" description="Helical" evidence="4">
    <location>
        <begin position="445"/>
        <end position="464"/>
    </location>
</feature>
<dbReference type="Proteomes" id="UP000054350">
    <property type="component" value="Unassembled WGS sequence"/>
</dbReference>
<reference evidence="7" key="2">
    <citation type="submission" date="2009-11" db="EMBL/GenBank/DDBJ databases">
        <title>The Genome Sequence of Allomyces macrogynus strain ATCC 38327.</title>
        <authorList>
            <consortium name="The Broad Institute Genome Sequencing Platform"/>
            <person name="Russ C."/>
            <person name="Cuomo C."/>
            <person name="Shea T."/>
            <person name="Young S.K."/>
            <person name="Zeng Q."/>
            <person name="Koehrsen M."/>
            <person name="Haas B."/>
            <person name="Borodovsky M."/>
            <person name="Guigo R."/>
            <person name="Alvarado L."/>
            <person name="Berlin A."/>
            <person name="Borenstein D."/>
            <person name="Chen Z."/>
            <person name="Engels R."/>
            <person name="Freedman E."/>
            <person name="Gellesch M."/>
            <person name="Goldberg J."/>
            <person name="Griggs A."/>
            <person name="Gujja S."/>
            <person name="Heiman D."/>
            <person name="Hepburn T."/>
            <person name="Howarth C."/>
            <person name="Jen D."/>
            <person name="Larson L."/>
            <person name="Lewis B."/>
            <person name="Mehta T."/>
            <person name="Park D."/>
            <person name="Pearson M."/>
            <person name="Roberts A."/>
            <person name="Saif S."/>
            <person name="Shenoy N."/>
            <person name="Sisk P."/>
            <person name="Stolte C."/>
            <person name="Sykes S."/>
            <person name="Walk T."/>
            <person name="White J."/>
            <person name="Yandava C."/>
            <person name="Burger G."/>
            <person name="Gray M.W."/>
            <person name="Holland P.W.H."/>
            <person name="King N."/>
            <person name="Lang F.B.F."/>
            <person name="Roger A.J."/>
            <person name="Ruiz-Trillo I."/>
            <person name="Lander E."/>
            <person name="Nusbaum C."/>
        </authorList>
    </citation>
    <scope>NUCLEOTIDE SEQUENCE [LARGE SCALE GENOMIC DNA]</scope>
    <source>
        <strain evidence="7">ATCC 38327</strain>
    </source>
</reference>
<evidence type="ECO:0000256" key="1">
    <source>
        <dbReference type="ARBA" id="ARBA00004141"/>
    </source>
</evidence>
<keyword evidence="4" id="KW-0812">Transmembrane</keyword>
<feature type="transmembrane region" description="Helical" evidence="4">
    <location>
        <begin position="98"/>
        <end position="121"/>
    </location>
</feature>
<dbReference type="AlphaFoldDB" id="A0A0L0TFG4"/>
<feature type="transmembrane region" description="Helical" evidence="4">
    <location>
        <begin position="348"/>
        <end position="369"/>
    </location>
</feature>
<dbReference type="SUPFAM" id="SSF103473">
    <property type="entry name" value="MFS general substrate transporter"/>
    <property type="match status" value="1"/>
</dbReference>
<feature type="transmembrane region" description="Helical" evidence="4">
    <location>
        <begin position="259"/>
        <end position="279"/>
    </location>
</feature>
<dbReference type="GO" id="GO:0016020">
    <property type="term" value="C:membrane"/>
    <property type="evidence" value="ECO:0007669"/>
    <property type="project" value="UniProtKB-SubCell"/>
</dbReference>
<evidence type="ECO:0000256" key="3">
    <source>
        <dbReference type="SAM" id="MobiDB-lite"/>
    </source>
</evidence>
<feature type="domain" description="Major facilitator superfamily (MFS) profile" evidence="5">
    <location>
        <begin position="99"/>
        <end position="510"/>
    </location>
</feature>
<keyword evidence="4" id="KW-0472">Membrane</keyword>
<comment type="subcellular location">
    <subcellularLocation>
        <location evidence="1">Membrane</location>
        <topology evidence="1">Multi-pass membrane protein</topology>
    </subcellularLocation>
</comment>
<dbReference type="InterPro" id="IPR036259">
    <property type="entry name" value="MFS_trans_sf"/>
</dbReference>
<protein>
    <recommendedName>
        <fullName evidence="5">Major facilitator superfamily (MFS) profile domain-containing protein</fullName>
    </recommendedName>
</protein>
<dbReference type="Gene3D" id="1.20.1250.20">
    <property type="entry name" value="MFS general substrate transporter like domains"/>
    <property type="match status" value="2"/>
</dbReference>
<keyword evidence="4" id="KW-1133">Transmembrane helix</keyword>
<evidence type="ECO:0000313" key="6">
    <source>
        <dbReference type="EMBL" id="KNE73349.1"/>
    </source>
</evidence>
<dbReference type="InterPro" id="IPR050327">
    <property type="entry name" value="Proton-linked_MCT"/>
</dbReference>
<feature type="compositionally biased region" description="Polar residues" evidence="3">
    <location>
        <begin position="37"/>
        <end position="46"/>
    </location>
</feature>
<dbReference type="PANTHER" id="PTHR11360:SF284">
    <property type="entry name" value="EG:103B4.3 PROTEIN-RELATED"/>
    <property type="match status" value="1"/>
</dbReference>
<dbReference type="VEuPathDB" id="FungiDB:AMAG_17501"/>
<feature type="transmembrane region" description="Helical" evidence="4">
    <location>
        <begin position="227"/>
        <end position="247"/>
    </location>
</feature>